<reference evidence="9 10" key="2">
    <citation type="journal article" date="2013" name="Genome Announc.">
        <title>Genome Sequence of Growth-Improving Paenibacillus mucilaginosus Strain KNP414.</title>
        <authorList>
            <person name="Lu J.J."/>
            <person name="Wang J.F."/>
            <person name="Hu X.F."/>
        </authorList>
    </citation>
    <scope>NUCLEOTIDE SEQUENCE [LARGE SCALE GENOMIC DNA]</scope>
    <source>
        <strain evidence="9 10">KNP414</strain>
    </source>
</reference>
<feature type="domain" description="EamA" evidence="8">
    <location>
        <begin position="157"/>
        <end position="294"/>
    </location>
</feature>
<organism evidence="9 10">
    <name type="scientific">Paenibacillus mucilaginosus (strain KNP414)</name>
    <dbReference type="NCBI Taxonomy" id="1036673"/>
    <lineage>
        <taxon>Bacteria</taxon>
        <taxon>Bacillati</taxon>
        <taxon>Bacillota</taxon>
        <taxon>Bacilli</taxon>
        <taxon>Bacillales</taxon>
        <taxon>Paenibacillaceae</taxon>
        <taxon>Paenibacillus</taxon>
    </lineage>
</organism>
<feature type="transmembrane region" description="Helical" evidence="7">
    <location>
        <begin position="216"/>
        <end position="240"/>
    </location>
</feature>
<dbReference type="Pfam" id="PF00892">
    <property type="entry name" value="EamA"/>
    <property type="match status" value="2"/>
</dbReference>
<feature type="transmembrane region" description="Helical" evidence="7">
    <location>
        <begin position="98"/>
        <end position="119"/>
    </location>
</feature>
<feature type="transmembrane region" description="Helical" evidence="7">
    <location>
        <begin position="276"/>
        <end position="293"/>
    </location>
</feature>
<evidence type="ECO:0000256" key="5">
    <source>
        <dbReference type="ARBA" id="ARBA00022989"/>
    </source>
</evidence>
<dbReference type="InterPro" id="IPR000620">
    <property type="entry name" value="EamA_dom"/>
</dbReference>
<dbReference type="PANTHER" id="PTHR42920:SF11">
    <property type="entry name" value="INNER MEMBRANE PROTEIN YTFF"/>
    <property type="match status" value="1"/>
</dbReference>
<protein>
    <recommendedName>
        <fullName evidence="8">EamA domain-containing protein</fullName>
    </recommendedName>
</protein>
<dbReference type="SUPFAM" id="SSF103481">
    <property type="entry name" value="Multidrug resistance efflux transporter EmrE"/>
    <property type="match status" value="2"/>
</dbReference>
<feature type="transmembrane region" description="Helical" evidence="7">
    <location>
        <begin position="252"/>
        <end position="270"/>
    </location>
</feature>
<feature type="transmembrane region" description="Helical" evidence="7">
    <location>
        <begin position="187"/>
        <end position="210"/>
    </location>
</feature>
<evidence type="ECO:0000313" key="9">
    <source>
        <dbReference type="EMBL" id="AEI41821.1"/>
    </source>
</evidence>
<evidence type="ECO:0000256" key="2">
    <source>
        <dbReference type="ARBA" id="ARBA00007362"/>
    </source>
</evidence>
<dbReference type="PANTHER" id="PTHR42920">
    <property type="entry name" value="OS03G0707200 PROTEIN-RELATED"/>
    <property type="match status" value="1"/>
</dbReference>
<reference evidence="10" key="1">
    <citation type="submission" date="2011-06" db="EMBL/GenBank/DDBJ databases">
        <title>Complete genome sequence of Paenibacillus mucilaginosus KNP414.</title>
        <authorList>
            <person name="Wang J."/>
            <person name="Hu S."/>
            <person name="Hu X."/>
            <person name="Zhang B."/>
            <person name="Dong D."/>
            <person name="Zhang S."/>
            <person name="Zhao K."/>
            <person name="Wu D."/>
        </authorList>
    </citation>
    <scope>NUCLEOTIDE SEQUENCE [LARGE SCALE GENOMIC DNA]</scope>
    <source>
        <strain evidence="10">KNP414</strain>
    </source>
</reference>
<keyword evidence="6 7" id="KW-0472">Membrane</keyword>
<feature type="transmembrane region" description="Helical" evidence="7">
    <location>
        <begin position="126"/>
        <end position="147"/>
    </location>
</feature>
<dbReference type="InterPro" id="IPR051258">
    <property type="entry name" value="Diverse_Substrate_Transporter"/>
</dbReference>
<accession>F8FFA3</accession>
<feature type="transmembrane region" description="Helical" evidence="7">
    <location>
        <begin position="159"/>
        <end position="175"/>
    </location>
</feature>
<sequence>MAWKPLQSPLFLLVAATCLWGGNFVVGRAIVPFVPPLLLAELRWTLALLVTLPFWGGEFWRYRSRLLQHWRPLLLLSLTGIAGFNTLLYIAVQYTSPINAALMNSATPILIVLVTPLMLGGRLRWGALPAMGLSIAGVLWIVTRGSWEALLGLSFNRGDLWMMLAVACWAVYTVGMKKYAGMLPPRALFVTTVLMGSLILLPFTVGEWIVRRPDIAWSPGILAGILYIGILASVAALTAWNAAVAAIGPSRCSGFLNLIPLFSAVFAILFTGESLHAYHLIGALLIISGVYLVNRQAASAPRTPPIGESAS</sequence>
<evidence type="ECO:0000256" key="4">
    <source>
        <dbReference type="ARBA" id="ARBA00022692"/>
    </source>
</evidence>
<keyword evidence="4 7" id="KW-0812">Transmembrane</keyword>
<evidence type="ECO:0000256" key="7">
    <source>
        <dbReference type="SAM" id="Phobius"/>
    </source>
</evidence>
<evidence type="ECO:0000259" key="8">
    <source>
        <dbReference type="Pfam" id="PF00892"/>
    </source>
</evidence>
<comment type="subcellular location">
    <subcellularLocation>
        <location evidence="1">Cell membrane</location>
        <topology evidence="1">Multi-pass membrane protein</topology>
    </subcellularLocation>
</comment>
<dbReference type="KEGG" id="pms:KNP414_03263"/>
<dbReference type="RefSeq" id="WP_013916980.1">
    <property type="nucleotide sequence ID" value="NC_015690.1"/>
</dbReference>
<dbReference type="PATRIC" id="fig|1036673.3.peg.3004"/>
<dbReference type="HOGENOM" id="CLU_033863_4_4_9"/>
<name>F8FFA3_PAEMK</name>
<evidence type="ECO:0000313" key="10">
    <source>
        <dbReference type="Proteomes" id="UP000006620"/>
    </source>
</evidence>
<feature type="transmembrane region" description="Helical" evidence="7">
    <location>
        <begin position="44"/>
        <end position="61"/>
    </location>
</feature>
<dbReference type="Proteomes" id="UP000006620">
    <property type="component" value="Chromosome"/>
</dbReference>
<dbReference type="AlphaFoldDB" id="F8FFA3"/>
<evidence type="ECO:0000256" key="1">
    <source>
        <dbReference type="ARBA" id="ARBA00004651"/>
    </source>
</evidence>
<feature type="transmembrane region" description="Helical" evidence="7">
    <location>
        <begin position="73"/>
        <end position="92"/>
    </location>
</feature>
<keyword evidence="3" id="KW-1003">Cell membrane</keyword>
<evidence type="ECO:0000256" key="3">
    <source>
        <dbReference type="ARBA" id="ARBA00022475"/>
    </source>
</evidence>
<gene>
    <name evidence="9" type="ordered locus">KNP414_03263</name>
</gene>
<evidence type="ECO:0000256" key="6">
    <source>
        <dbReference type="ARBA" id="ARBA00023136"/>
    </source>
</evidence>
<comment type="similarity">
    <text evidence="2">Belongs to the EamA transporter family.</text>
</comment>
<dbReference type="GO" id="GO:0005886">
    <property type="term" value="C:plasma membrane"/>
    <property type="evidence" value="ECO:0007669"/>
    <property type="project" value="UniProtKB-SubCell"/>
</dbReference>
<dbReference type="EMBL" id="CP002869">
    <property type="protein sequence ID" value="AEI41821.1"/>
    <property type="molecule type" value="Genomic_DNA"/>
</dbReference>
<dbReference type="InterPro" id="IPR037185">
    <property type="entry name" value="EmrE-like"/>
</dbReference>
<keyword evidence="5 7" id="KW-1133">Transmembrane helix</keyword>
<feature type="domain" description="EamA" evidence="8">
    <location>
        <begin position="10"/>
        <end position="142"/>
    </location>
</feature>
<proteinExistence type="inferred from homology"/>